<dbReference type="AlphaFoldDB" id="A0A478EBI8"/>
<dbReference type="InterPro" id="IPR039323">
    <property type="entry name" value="ANKRD_45/46/60"/>
</dbReference>
<feature type="domain" description="SGNH hydrolase-type esterase" evidence="2">
    <location>
        <begin position="576"/>
        <end position="749"/>
    </location>
</feature>
<feature type="repeat" description="ANK" evidence="1">
    <location>
        <begin position="56"/>
        <end position="88"/>
    </location>
</feature>
<dbReference type="SUPFAM" id="SSF48403">
    <property type="entry name" value="Ankyrin repeat"/>
    <property type="match status" value="1"/>
</dbReference>
<feature type="repeat" description="ANK" evidence="1">
    <location>
        <begin position="166"/>
        <end position="198"/>
    </location>
</feature>
<dbReference type="Gene3D" id="1.25.40.20">
    <property type="entry name" value="Ankyrin repeat-containing domain"/>
    <property type="match status" value="2"/>
</dbReference>
<dbReference type="EMBL" id="DF933840">
    <property type="protein sequence ID" value="GAM42228.1"/>
    <property type="molecule type" value="Genomic_DNA"/>
</dbReference>
<dbReference type="SMART" id="SM00248">
    <property type="entry name" value="ANK"/>
    <property type="match status" value="4"/>
</dbReference>
<dbReference type="PANTHER" id="PTHR22677">
    <property type="entry name" value="ANKYRIN REPEAT DOMAIN-CONTAINING PROTEIN 60"/>
    <property type="match status" value="1"/>
</dbReference>
<name>A0A478EBI8_TALPI</name>
<feature type="repeat" description="ANK" evidence="1">
    <location>
        <begin position="92"/>
        <end position="124"/>
    </location>
</feature>
<accession>A0A478EBI8</accession>
<keyword evidence="4" id="KW-1185">Reference proteome</keyword>
<dbReference type="PROSITE" id="PS50088">
    <property type="entry name" value="ANK_REPEAT"/>
    <property type="match status" value="3"/>
</dbReference>
<evidence type="ECO:0000259" key="2">
    <source>
        <dbReference type="Pfam" id="PF13472"/>
    </source>
</evidence>
<proteinExistence type="predicted"/>
<protein>
    <submittedName>
        <fullName evidence="3">Ankyrin repeat-containing protein</fullName>
    </submittedName>
</protein>
<dbReference type="Proteomes" id="UP000053095">
    <property type="component" value="Unassembled WGS sequence"/>
</dbReference>
<dbReference type="PROSITE" id="PS50297">
    <property type="entry name" value="ANK_REP_REGION"/>
    <property type="match status" value="3"/>
</dbReference>
<sequence length="763" mass="84363">MEEIHETWAPPIWAPETLNYRKFFNASVSGDMQAMQEALASGEINVNACPKWEDWEGDTALHRAAECGHLELVQLLISHGAEVDRRDYSPLGPKTALHLAAHQGHVAIVKELLHNGADVNTRGQMGGPLLNFVLWLKRSISDKEYKVIDLVLSQGRYNIHSWLMEMGGTILHQAAEIGDLTLIQFLVDHGADCNYVAPTYEGYTVLRSAVVSNQTEACRLLIDLGAYVTPSAFAQASCMDMVELLRPHLSQLDISTSGILNHASKPGFARGCDQQLQDARDKVNSPDYVQGLTDLINAVKSKMDDPSNRIYWVGYNKFFDTRTRDCDDVTWAIPRLGSYQYLTLERRQAMNDLVDLVHEKIKAVVQAAGSQVVFVDWQADTDTLGGRYCEPGVDEHWDYSKHIGASMEREETVFYEWGTTKDNNLPGESDHDKLKRRQDITAPLNTQAANDTFEGAIANYVQQGILDDPDSYKALPDDGTYNITSSFLPDKYGRVFHPTKYGHSIIAKNIMNAITEEQAKIMNQPAVTTTLGCPIGLATTTAVPTPTVSPTNNCNGKNVGSAFDSLMLQILPLSGSITWGQQSPSGNGYRKYLRNALVDDGANVNVVGTIKHGTMDDNDNEGWPGFRVDQISDRANNALSMFPNLILINASTNDVAQNYNINSIDQTMEDLVNKLLDNISGTVVIVSTLLVNRNATKQALTEQVNPKYVNLVEKLAAQGKLVYLADMSSITTEMINARDGTHPTDYGYEVMANLCSRVGTERF</sequence>
<dbReference type="PANTHER" id="PTHR22677:SF4">
    <property type="entry name" value="USHER SYNDROME TYPE-1G PROTEIN-LIKE PROTEIN"/>
    <property type="match status" value="1"/>
</dbReference>
<evidence type="ECO:0000313" key="3">
    <source>
        <dbReference type="EMBL" id="GAM42228.1"/>
    </source>
</evidence>
<dbReference type="CDD" id="cd01833">
    <property type="entry name" value="XynB_like"/>
    <property type="match status" value="1"/>
</dbReference>
<dbReference type="InterPro" id="IPR013830">
    <property type="entry name" value="SGNH_hydro"/>
</dbReference>
<evidence type="ECO:0000256" key="1">
    <source>
        <dbReference type="PROSITE-ProRule" id="PRU00023"/>
    </source>
</evidence>
<dbReference type="PRINTS" id="PR01415">
    <property type="entry name" value="ANKYRIN"/>
</dbReference>
<dbReference type="Gene3D" id="3.40.50.1110">
    <property type="entry name" value="SGNH hydrolase"/>
    <property type="match status" value="2"/>
</dbReference>
<evidence type="ECO:0000313" key="4">
    <source>
        <dbReference type="Proteomes" id="UP000053095"/>
    </source>
</evidence>
<dbReference type="Pfam" id="PF12796">
    <property type="entry name" value="Ank_2"/>
    <property type="match status" value="2"/>
</dbReference>
<dbReference type="Pfam" id="PF13472">
    <property type="entry name" value="Lipase_GDSL_2"/>
    <property type="match status" value="1"/>
</dbReference>
<keyword evidence="1" id="KW-0040">ANK repeat</keyword>
<reference evidence="4" key="1">
    <citation type="journal article" date="2015" name="Genome Announc.">
        <title>Draft genome sequence of Talaromyces cellulolyticus strain Y-94, a source of lignocellulosic biomass-degrading enzymes.</title>
        <authorList>
            <person name="Fujii T."/>
            <person name="Koike H."/>
            <person name="Sawayama S."/>
            <person name="Yano S."/>
            <person name="Inoue H."/>
        </authorList>
    </citation>
    <scope>NUCLEOTIDE SEQUENCE [LARGE SCALE GENOMIC DNA]</scope>
    <source>
        <strain evidence="4">Y-94</strain>
    </source>
</reference>
<dbReference type="InterPro" id="IPR002110">
    <property type="entry name" value="Ankyrin_rpt"/>
</dbReference>
<gene>
    <name evidence="3" type="ORF">TCE0_044r15997</name>
</gene>
<dbReference type="SUPFAM" id="SSF52266">
    <property type="entry name" value="SGNH hydrolase"/>
    <property type="match status" value="2"/>
</dbReference>
<organism evidence="3 4">
    <name type="scientific">Talaromyces pinophilus</name>
    <name type="common">Penicillium pinophilum</name>
    <dbReference type="NCBI Taxonomy" id="128442"/>
    <lineage>
        <taxon>Eukaryota</taxon>
        <taxon>Fungi</taxon>
        <taxon>Dikarya</taxon>
        <taxon>Ascomycota</taxon>
        <taxon>Pezizomycotina</taxon>
        <taxon>Eurotiomycetes</taxon>
        <taxon>Eurotiomycetidae</taxon>
        <taxon>Eurotiales</taxon>
        <taxon>Trichocomaceae</taxon>
        <taxon>Talaromyces</taxon>
        <taxon>Talaromyces sect. Talaromyces</taxon>
    </lineage>
</organism>
<dbReference type="InterPro" id="IPR036770">
    <property type="entry name" value="Ankyrin_rpt-contain_sf"/>
</dbReference>
<dbReference type="InterPro" id="IPR036514">
    <property type="entry name" value="SGNH_hydro_sf"/>
</dbReference>